<evidence type="ECO:0000313" key="1">
    <source>
        <dbReference type="EMBL" id="SUH36028.1"/>
    </source>
</evidence>
<dbReference type="Proteomes" id="UP000254712">
    <property type="component" value="Unassembled WGS sequence"/>
</dbReference>
<accession>A0A379WQV9</accession>
<reference evidence="1 2" key="1">
    <citation type="submission" date="2018-06" db="EMBL/GenBank/DDBJ databases">
        <authorList>
            <consortium name="Pathogen Informatics"/>
            <person name="Doyle S."/>
        </authorList>
    </citation>
    <scope>NUCLEOTIDE SEQUENCE [LARGE SCALE GENOMIC DNA]</scope>
    <source>
        <strain evidence="1 2">NCTC8261</strain>
    </source>
</reference>
<sequence>MAGSANKASATFTMRKKMIAEFESRILALIDDMVEHAATMSFCQWIPACHLTLAIAELESGDDHSVEAVYANVSQSLEKAIGAGELSPRDQALVKAMWDNLFDKAKQ</sequence>
<protein>
    <submittedName>
        <fullName evidence="1">YfcL protein</fullName>
    </submittedName>
</protein>
<dbReference type="Pfam" id="PF08891">
    <property type="entry name" value="YfcL"/>
    <property type="match status" value="1"/>
</dbReference>
<name>A0A379WQV9_SALET</name>
<proteinExistence type="predicted"/>
<gene>
    <name evidence="1" type="primary">SBOV24451</name>
    <name evidence="1" type="ORF">NCTC8261_02277</name>
</gene>
<dbReference type="AlphaFoldDB" id="A0A379WQV9"/>
<evidence type="ECO:0000313" key="2">
    <source>
        <dbReference type="Proteomes" id="UP000254712"/>
    </source>
</evidence>
<organism evidence="1 2">
    <name type="scientific">Salmonella enterica I</name>
    <dbReference type="NCBI Taxonomy" id="59201"/>
    <lineage>
        <taxon>Bacteria</taxon>
        <taxon>Pseudomonadati</taxon>
        <taxon>Pseudomonadota</taxon>
        <taxon>Gammaproteobacteria</taxon>
        <taxon>Enterobacterales</taxon>
        <taxon>Enterobacteriaceae</taxon>
        <taxon>Salmonella</taxon>
    </lineage>
</organism>
<dbReference type="InterPro" id="IPR014987">
    <property type="entry name" value="UPF_YfcL"/>
</dbReference>
<dbReference type="EMBL" id="UGXT01000002">
    <property type="protein sequence ID" value="SUH36028.1"/>
    <property type="molecule type" value="Genomic_DNA"/>
</dbReference>